<dbReference type="InterPro" id="IPR023419">
    <property type="entry name" value="Transthyretin_CS"/>
</dbReference>
<gene>
    <name evidence="10" type="ORF">PM02_07870</name>
</gene>
<sequence length="119" mass="13023">MAEGYLTTHVLDTARGLPAGGMMITLYRIEGANRLKLAQMQTNADGRTDAPILPKGQFVTGTYELVFEAGAYLDRIGTPAEDPRFLDEIPLRFGISDGDAHYHVPLLLSPFGYSTYRGS</sequence>
<dbReference type="PRINTS" id="PR00189">
    <property type="entry name" value="TRNSTHYRETIN"/>
</dbReference>
<feature type="domain" description="Transthyretin/hydroxyisourate hydrolase" evidence="9">
    <location>
        <begin position="6"/>
        <end position="118"/>
    </location>
</feature>
<dbReference type="NCBIfam" id="TIGR02962">
    <property type="entry name" value="hdxy_isourate"/>
    <property type="match status" value="1"/>
</dbReference>
<evidence type="ECO:0000313" key="11">
    <source>
        <dbReference type="Proteomes" id="UP000027337"/>
    </source>
</evidence>
<accession>A0A061SVR6</accession>
<evidence type="ECO:0000256" key="6">
    <source>
        <dbReference type="ARBA" id="ARBA00022801"/>
    </source>
</evidence>
<evidence type="ECO:0000256" key="4">
    <source>
        <dbReference type="ARBA" id="ARBA00011881"/>
    </source>
</evidence>
<evidence type="ECO:0000256" key="1">
    <source>
        <dbReference type="ARBA" id="ARBA00001043"/>
    </source>
</evidence>
<comment type="catalytic activity">
    <reaction evidence="1 8">
        <text>5-hydroxyisourate + H2O = 5-hydroxy-2-oxo-4-ureido-2,5-dihydro-1H-imidazole-5-carboxylate + H(+)</text>
        <dbReference type="Rhea" id="RHEA:23736"/>
        <dbReference type="ChEBI" id="CHEBI:15377"/>
        <dbReference type="ChEBI" id="CHEBI:15378"/>
        <dbReference type="ChEBI" id="CHEBI:18072"/>
        <dbReference type="ChEBI" id="CHEBI:58639"/>
        <dbReference type="EC" id="3.5.2.17"/>
    </reaction>
</comment>
<comment type="similarity">
    <text evidence="3 8">Belongs to the transthyretin family. 5-hydroxyisourate hydrolase subfamily.</text>
</comment>
<comment type="subunit">
    <text evidence="4 8">Homotetramer.</text>
</comment>
<dbReference type="EC" id="3.5.2.17" evidence="8"/>
<dbReference type="Gene3D" id="2.60.40.180">
    <property type="entry name" value="Transthyretin/hydroxyisourate hydrolase domain"/>
    <property type="match status" value="1"/>
</dbReference>
<comment type="caution">
    <text evidence="10">The sequence shown here is derived from an EMBL/GenBank/DDBJ whole genome shotgun (WGS) entry which is preliminary data.</text>
</comment>
<feature type="binding site" evidence="7">
    <location>
        <position position="116"/>
    </location>
    <ligand>
        <name>substrate</name>
    </ligand>
</feature>
<evidence type="ECO:0000259" key="9">
    <source>
        <dbReference type="Pfam" id="PF00576"/>
    </source>
</evidence>
<dbReference type="Proteomes" id="UP000027337">
    <property type="component" value="Unassembled WGS sequence"/>
</dbReference>
<dbReference type="PANTHER" id="PTHR10395:SF7">
    <property type="entry name" value="5-HYDROXYISOURATE HYDROLASE"/>
    <property type="match status" value="1"/>
</dbReference>
<evidence type="ECO:0000256" key="3">
    <source>
        <dbReference type="ARBA" id="ARBA00009850"/>
    </source>
</evidence>
<dbReference type="GO" id="GO:0006144">
    <property type="term" value="P:purine nucleobase metabolic process"/>
    <property type="evidence" value="ECO:0007669"/>
    <property type="project" value="UniProtKB-KW"/>
</dbReference>
<organism evidence="10 11">
    <name type="scientific">Sulfitobacter mediterraneus</name>
    <dbReference type="NCBI Taxonomy" id="83219"/>
    <lineage>
        <taxon>Bacteria</taxon>
        <taxon>Pseudomonadati</taxon>
        <taxon>Pseudomonadota</taxon>
        <taxon>Alphaproteobacteria</taxon>
        <taxon>Rhodobacterales</taxon>
        <taxon>Roseobacteraceae</taxon>
        <taxon>Sulfitobacter</taxon>
    </lineage>
</organism>
<dbReference type="Pfam" id="PF00576">
    <property type="entry name" value="Transthyretin"/>
    <property type="match status" value="1"/>
</dbReference>
<evidence type="ECO:0000256" key="7">
    <source>
        <dbReference type="PIRSR" id="PIRSR600895-51"/>
    </source>
</evidence>
<reference evidence="10 11" key="1">
    <citation type="journal article" date="2014" name="Genome Announc.">
        <title>Draft Genome Sequences of Two Isolates of the Roseobacter Group, Sulfitobacter sp. Strains 3SOLIMAR09 and 1FIGIMAR09, from Harbors of Mallorca Island (Mediterranean Sea).</title>
        <authorList>
            <person name="Mas-Llado M."/>
            <person name="Pina-Villalonga J.M."/>
            <person name="Brunet-Galmes I."/>
            <person name="Nogales B."/>
            <person name="Bosch R."/>
        </authorList>
    </citation>
    <scope>NUCLEOTIDE SEQUENCE [LARGE SCALE GENOMIC DNA]</scope>
    <source>
        <strain evidence="10 11">1FIGIMAR09</strain>
    </source>
</reference>
<dbReference type="RefSeq" id="WP_037907003.1">
    <property type="nucleotide sequence ID" value="NZ_JEMU01000005.1"/>
</dbReference>
<feature type="binding site" evidence="7">
    <location>
        <position position="47"/>
    </location>
    <ligand>
        <name>substrate</name>
    </ligand>
</feature>
<dbReference type="eggNOG" id="COG2351">
    <property type="taxonomic scope" value="Bacteria"/>
</dbReference>
<dbReference type="InterPro" id="IPR000895">
    <property type="entry name" value="Transthyretin/HIU_hydrolase"/>
</dbReference>
<evidence type="ECO:0000256" key="5">
    <source>
        <dbReference type="ARBA" id="ARBA00022631"/>
    </source>
</evidence>
<dbReference type="FunFam" id="2.60.40.180:FF:000005">
    <property type="entry name" value="5-hydroxyisourate hydrolase"/>
    <property type="match status" value="1"/>
</dbReference>
<protein>
    <recommendedName>
        <fullName evidence="8">5-hydroxyisourate hydrolase</fullName>
        <shortName evidence="8">HIU hydrolase</shortName>
        <shortName evidence="8">HIUHase</shortName>
        <ecNumber evidence="8">3.5.2.17</ecNumber>
    </recommendedName>
</protein>
<dbReference type="STRING" id="83219.PM02_07870"/>
<dbReference type="InterPro" id="IPR036817">
    <property type="entry name" value="Transthyretin/HIU_hydrolase_sf"/>
</dbReference>
<dbReference type="PANTHER" id="PTHR10395">
    <property type="entry name" value="URICASE AND TRANSTHYRETIN-RELATED"/>
    <property type="match status" value="1"/>
</dbReference>
<evidence type="ECO:0000256" key="8">
    <source>
        <dbReference type="RuleBase" id="RU361270"/>
    </source>
</evidence>
<dbReference type="PROSITE" id="PS00768">
    <property type="entry name" value="TRANSTHYRETIN_1"/>
    <property type="match status" value="1"/>
</dbReference>
<dbReference type="GO" id="GO:0033971">
    <property type="term" value="F:hydroxyisourate hydrolase activity"/>
    <property type="evidence" value="ECO:0007669"/>
    <property type="project" value="UniProtKB-EC"/>
</dbReference>
<keyword evidence="5 8" id="KW-0659">Purine metabolism</keyword>
<dbReference type="AlphaFoldDB" id="A0A061SVR6"/>
<evidence type="ECO:0000313" key="10">
    <source>
        <dbReference type="EMBL" id="KAJ03729.1"/>
    </source>
</evidence>
<keyword evidence="6 8" id="KW-0378">Hydrolase</keyword>
<evidence type="ECO:0000256" key="2">
    <source>
        <dbReference type="ARBA" id="ARBA00002704"/>
    </source>
</evidence>
<dbReference type="InterPro" id="IPR023416">
    <property type="entry name" value="Transthyretin/HIU_hydrolase_d"/>
</dbReference>
<dbReference type="PROSITE" id="PS00769">
    <property type="entry name" value="TRANSTHYRETIN_2"/>
    <property type="match status" value="1"/>
</dbReference>
<keyword evidence="11" id="KW-1185">Reference proteome</keyword>
<dbReference type="InterPro" id="IPR023418">
    <property type="entry name" value="Thyroxine_BS"/>
</dbReference>
<dbReference type="EMBL" id="JEMU01000005">
    <property type="protein sequence ID" value="KAJ03729.1"/>
    <property type="molecule type" value="Genomic_DNA"/>
</dbReference>
<name>A0A061SVR6_9RHOB</name>
<dbReference type="InterPro" id="IPR014306">
    <property type="entry name" value="Hydroxyisourate_hydrolase"/>
</dbReference>
<feature type="binding site" evidence="7">
    <location>
        <position position="9"/>
    </location>
    <ligand>
        <name>substrate</name>
    </ligand>
</feature>
<proteinExistence type="inferred from homology"/>
<comment type="function">
    <text evidence="2">Catalyzes the hydrolysis of 5-hydroxyisourate (HIU) to 2-oxo-4-hydroxy-4-carboxy-5-ureidoimidazoline (OHCU).</text>
</comment>
<dbReference type="CDD" id="cd05822">
    <property type="entry name" value="TLP_HIUase"/>
    <property type="match status" value="1"/>
</dbReference>
<dbReference type="SUPFAM" id="SSF49472">
    <property type="entry name" value="Transthyretin (synonym: prealbumin)"/>
    <property type="match status" value="1"/>
</dbReference>